<reference evidence="1 2" key="1">
    <citation type="submission" date="2019-05" db="EMBL/GenBank/DDBJ databases">
        <title>Novel genomic isolates of S.pyogenes and S.dysgalactiae subsp. equisimilis associated to necrotising fasciitis (NSTI).</title>
        <authorList>
            <person name="Barrantes I."/>
        </authorList>
    </citation>
    <scope>NUCLEOTIDE SEQUENCE [LARGE SCALE GENOMIC DNA]</scope>
    <source>
        <strain evidence="1 2">SPY6028</strain>
    </source>
</reference>
<feature type="non-terminal residue" evidence="1">
    <location>
        <position position="1"/>
    </location>
</feature>
<dbReference type="AlphaFoldDB" id="A0A660A6Z6"/>
<sequence>VDTGLPLAPKQPKYPSGPYQNIKEKGLSCFKNKNV</sequence>
<evidence type="ECO:0000313" key="1">
    <source>
        <dbReference type="EMBL" id="TNY48343.1"/>
    </source>
</evidence>
<accession>A0A660A6Z6</accession>
<dbReference type="EMBL" id="VCID01000463">
    <property type="protein sequence ID" value="TNY48343.1"/>
    <property type="molecule type" value="Genomic_DNA"/>
</dbReference>
<dbReference type="Proteomes" id="UP000316580">
    <property type="component" value="Unassembled WGS sequence"/>
</dbReference>
<organism evidence="1 2">
    <name type="scientific">Streptococcus pyogenes</name>
    <dbReference type="NCBI Taxonomy" id="1314"/>
    <lineage>
        <taxon>Bacteria</taxon>
        <taxon>Bacillati</taxon>
        <taxon>Bacillota</taxon>
        <taxon>Bacilli</taxon>
        <taxon>Lactobacillales</taxon>
        <taxon>Streptococcaceae</taxon>
        <taxon>Streptococcus</taxon>
    </lineage>
</organism>
<evidence type="ECO:0000313" key="2">
    <source>
        <dbReference type="Proteomes" id="UP000316580"/>
    </source>
</evidence>
<comment type="caution">
    <text evidence="1">The sequence shown here is derived from an EMBL/GenBank/DDBJ whole genome shotgun (WGS) entry which is preliminary data.</text>
</comment>
<gene>
    <name evidence="1" type="ORF">FGO82_02155</name>
</gene>
<proteinExistence type="predicted"/>
<name>A0A660A6Z6_STRPY</name>
<protein>
    <submittedName>
        <fullName evidence="1">YlbF family regulator</fullName>
    </submittedName>
</protein>